<comment type="subcellular location">
    <subcellularLocation>
        <location evidence="1">Membrane</location>
        <topology evidence="1">Multi-pass membrane protein</topology>
    </subcellularLocation>
</comment>
<dbReference type="GO" id="GO:0016020">
    <property type="term" value="C:membrane"/>
    <property type="evidence" value="ECO:0007669"/>
    <property type="project" value="UniProtKB-SubCell"/>
</dbReference>
<keyword evidence="2 5" id="KW-0812">Transmembrane</keyword>
<dbReference type="GeneID" id="69041481"/>
<sequence length="228" mass="25754">MASTSSQSAQPRSIWSRKSDILYVGFLSTTVFLAFAIDLVPFYPAGLFPHWSRAIYDFYVSNYNDPLYVRDPPFFKLFVMIEIVLAVPLSLWGIRGIIQGPLNFQFITSSRQVPAADYTLHPQILPLQIRPLLILFTPSSTLATASLLRVRSHIVDSSWAKEVSFKFFGTGQSYFDVLKGDCPSFGQKSPLLSRWRPADLFPLAVLHRSPVPMHKTQPASSPRYVHES</sequence>
<evidence type="ECO:0000256" key="5">
    <source>
        <dbReference type="PROSITE-ProRule" id="PRU01087"/>
    </source>
</evidence>
<keyword evidence="4 5" id="KW-0472">Membrane</keyword>
<dbReference type="InterPro" id="IPR051987">
    <property type="entry name" value="Sigma-2_receptor-like"/>
</dbReference>
<dbReference type="STRING" id="447093.C0NZ85"/>
<organism evidence="8 9">
    <name type="scientific">Ajellomyces capsulatus (strain G186AR / H82 / ATCC MYA-2454 / RMSCC 2432)</name>
    <name type="common">Darling's disease fungus</name>
    <name type="synonym">Histoplasma capsulatum</name>
    <dbReference type="NCBI Taxonomy" id="447093"/>
    <lineage>
        <taxon>Eukaryota</taxon>
        <taxon>Fungi</taxon>
        <taxon>Dikarya</taxon>
        <taxon>Ascomycota</taxon>
        <taxon>Pezizomycotina</taxon>
        <taxon>Eurotiomycetes</taxon>
        <taxon>Eurotiomycetidae</taxon>
        <taxon>Onygenales</taxon>
        <taxon>Ajellomycetaceae</taxon>
        <taxon>Histoplasma</taxon>
    </lineage>
</organism>
<dbReference type="PROSITE" id="PS51751">
    <property type="entry name" value="EXPERA"/>
    <property type="match status" value="1"/>
</dbReference>
<evidence type="ECO:0000256" key="1">
    <source>
        <dbReference type="ARBA" id="ARBA00004141"/>
    </source>
</evidence>
<evidence type="ECO:0000256" key="6">
    <source>
        <dbReference type="SAM" id="Phobius"/>
    </source>
</evidence>
<dbReference type="InParanoid" id="C0NZ85"/>
<dbReference type="EMBL" id="GG663378">
    <property type="protein sequence ID" value="EEH03133.1"/>
    <property type="molecule type" value="Genomic_DNA"/>
</dbReference>
<dbReference type="Proteomes" id="UP000001631">
    <property type="component" value="Unassembled WGS sequence"/>
</dbReference>
<dbReference type="PANTHER" id="PTHR31204">
    <property type="entry name" value="SIGMA INTRACELLULAR RECEPTOR 2"/>
    <property type="match status" value="1"/>
</dbReference>
<dbReference type="InterPro" id="IPR033118">
    <property type="entry name" value="EXPERA"/>
</dbReference>
<evidence type="ECO:0000313" key="9">
    <source>
        <dbReference type="Proteomes" id="UP000001631"/>
    </source>
</evidence>
<dbReference type="Pfam" id="PF05241">
    <property type="entry name" value="EBP"/>
    <property type="match status" value="1"/>
</dbReference>
<evidence type="ECO:0000256" key="4">
    <source>
        <dbReference type="ARBA" id="ARBA00023136"/>
    </source>
</evidence>
<dbReference type="PANTHER" id="PTHR31204:SF1">
    <property type="entry name" value="SIGMA INTRACELLULAR RECEPTOR 2"/>
    <property type="match status" value="1"/>
</dbReference>
<feature type="transmembrane region" description="Helical" evidence="6">
    <location>
        <begin position="74"/>
        <end position="94"/>
    </location>
</feature>
<dbReference type="AlphaFoldDB" id="C0NZ85"/>
<evidence type="ECO:0000313" key="8">
    <source>
        <dbReference type="EMBL" id="EEH03133.1"/>
    </source>
</evidence>
<evidence type="ECO:0000259" key="7">
    <source>
        <dbReference type="PROSITE" id="PS51751"/>
    </source>
</evidence>
<dbReference type="HOGENOM" id="CLU_1214470_0_0_1"/>
<proteinExistence type="predicted"/>
<dbReference type="GO" id="GO:0005783">
    <property type="term" value="C:endoplasmic reticulum"/>
    <property type="evidence" value="ECO:0007669"/>
    <property type="project" value="TreeGrafter"/>
</dbReference>
<protein>
    <recommendedName>
        <fullName evidence="7">EXPERA domain-containing protein</fullName>
    </recommendedName>
</protein>
<evidence type="ECO:0000256" key="3">
    <source>
        <dbReference type="ARBA" id="ARBA00022989"/>
    </source>
</evidence>
<name>C0NZ85_AJECG</name>
<dbReference type="RefSeq" id="XP_045283614.1">
    <property type="nucleotide sequence ID" value="XM_045435514.1"/>
</dbReference>
<evidence type="ECO:0000256" key="2">
    <source>
        <dbReference type="ARBA" id="ARBA00022692"/>
    </source>
</evidence>
<reference evidence="8" key="1">
    <citation type="submission" date="2009-02" db="EMBL/GenBank/DDBJ databases">
        <title>The Genome Sequence of Ajellomyces capsulatus strain G186AR.</title>
        <authorList>
            <consortium name="The Broad Institute Genome Sequencing Platform"/>
            <person name="Champion M."/>
            <person name="Cuomo C."/>
            <person name="Ma L.-J."/>
            <person name="Henn M.R."/>
            <person name="Sil A."/>
            <person name="Goldman B."/>
            <person name="Young S.K."/>
            <person name="Kodira C.D."/>
            <person name="Zeng Q."/>
            <person name="Koehrsen M."/>
            <person name="Alvarado L."/>
            <person name="Berlin A."/>
            <person name="Borenstein D."/>
            <person name="Chen Z."/>
            <person name="Engels R."/>
            <person name="Freedman E."/>
            <person name="Gellesch M."/>
            <person name="Goldberg J."/>
            <person name="Griggs A."/>
            <person name="Gujja S."/>
            <person name="Heiman D."/>
            <person name="Hepburn T."/>
            <person name="Howarth C."/>
            <person name="Jen D."/>
            <person name="Larson L."/>
            <person name="Lewis B."/>
            <person name="Mehta T."/>
            <person name="Park D."/>
            <person name="Pearson M."/>
            <person name="Roberts A."/>
            <person name="Saif S."/>
            <person name="Shea T."/>
            <person name="Shenoy N."/>
            <person name="Sisk P."/>
            <person name="Stolte C."/>
            <person name="Sykes S."/>
            <person name="Walk T."/>
            <person name="White J."/>
            <person name="Yandava C."/>
            <person name="Klein B."/>
            <person name="McEwen J.G."/>
            <person name="Puccia R."/>
            <person name="Goldman G.H."/>
            <person name="Felipe M.S."/>
            <person name="Nino-Vega G."/>
            <person name="San-Blas G."/>
            <person name="Taylor J."/>
            <person name="Mendoza L."/>
            <person name="Galagan J."/>
            <person name="Nusbaum C."/>
            <person name="Birren B."/>
        </authorList>
    </citation>
    <scope>NUCLEOTIDE SEQUENCE</scope>
    <source>
        <strain evidence="8">G186AR</strain>
    </source>
</reference>
<keyword evidence="3 5" id="KW-1133">Transmembrane helix</keyword>
<accession>C0NZ85</accession>
<keyword evidence="9" id="KW-1185">Reference proteome</keyword>
<feature type="transmembrane region" description="Helical" evidence="6">
    <location>
        <begin position="21"/>
        <end position="43"/>
    </location>
</feature>
<dbReference type="VEuPathDB" id="FungiDB:I7I50_08977"/>
<gene>
    <name evidence="8" type="ORF">HCBG_08465</name>
</gene>
<feature type="domain" description="EXPERA" evidence="7">
    <location>
        <begin position="19"/>
        <end position="148"/>
    </location>
</feature>